<dbReference type="SUPFAM" id="SSF52540">
    <property type="entry name" value="P-loop containing nucleoside triphosphate hydrolases"/>
    <property type="match status" value="1"/>
</dbReference>
<dbReference type="PANTHER" id="PTHR47959">
    <property type="entry name" value="ATP-DEPENDENT RNA HELICASE RHLE-RELATED"/>
    <property type="match status" value="1"/>
</dbReference>
<dbReference type="PROSITE" id="PS51192">
    <property type="entry name" value="HELICASE_ATP_BIND_1"/>
    <property type="match status" value="1"/>
</dbReference>
<evidence type="ECO:0000256" key="4">
    <source>
        <dbReference type="ARBA" id="ARBA00022840"/>
    </source>
</evidence>
<sequence>MNLDSVNLYSRPYQISATQNPHRSKKNRQQEVVKPPPLPFQSFKNYGTPLKDCLHAYWLRLTHQISAQFEALGSAIGVRCAVIIGGEVDRVTQAVALMKKPHIIVATPGRLADHLKATKGFSLRQLKFMPIRLLDLDFGVHINQVLDAVPKDRTTYLFSATMNTQVSQLQRASLTNSVRVETAAANHTVDTLLQYYVFYPIECNETLLAYIVSSQVLEKEVVHFSIRSCRFNIMLRLLGFSVVPLHGDLSQSQRTGALSKFKSGERKVLVATDVASRGLDIPAVDLVLNYDMPLNLKDYIHRVGRATRAGRAGKAILFTTQYDVEFVQRLETALGKNLVEWETSKEDVVAMLGIVDEAGQVAAREVREEEGREGIRGNERMAAVVRVLRRCRMRALRRLRCSRFLEMASDYRHFTYGCGDRSVGLSLGVQIISRRGWAHSDVGDVGGKSLFA</sequence>
<protein>
    <submittedName>
        <fullName evidence="9">Uncharacterized protein</fullName>
    </submittedName>
</protein>
<gene>
    <name evidence="9" type="ORF">D9757_011017</name>
</gene>
<keyword evidence="3" id="KW-0347">Helicase</keyword>
<evidence type="ECO:0000256" key="1">
    <source>
        <dbReference type="ARBA" id="ARBA00022741"/>
    </source>
</evidence>
<organism evidence="9 10">
    <name type="scientific">Collybiopsis confluens</name>
    <dbReference type="NCBI Taxonomy" id="2823264"/>
    <lineage>
        <taxon>Eukaryota</taxon>
        <taxon>Fungi</taxon>
        <taxon>Dikarya</taxon>
        <taxon>Basidiomycota</taxon>
        <taxon>Agaricomycotina</taxon>
        <taxon>Agaricomycetes</taxon>
        <taxon>Agaricomycetidae</taxon>
        <taxon>Agaricales</taxon>
        <taxon>Marasmiineae</taxon>
        <taxon>Omphalotaceae</taxon>
        <taxon>Collybiopsis</taxon>
    </lineage>
</organism>
<dbReference type="GO" id="GO:0005524">
    <property type="term" value="F:ATP binding"/>
    <property type="evidence" value="ECO:0007669"/>
    <property type="project" value="UniProtKB-KW"/>
</dbReference>
<feature type="domain" description="Helicase C-terminal" evidence="8">
    <location>
        <begin position="191"/>
        <end position="349"/>
    </location>
</feature>
<dbReference type="InterPro" id="IPR011545">
    <property type="entry name" value="DEAD/DEAH_box_helicase_dom"/>
</dbReference>
<keyword evidence="2" id="KW-0378">Hydrolase</keyword>
<proteinExistence type="predicted"/>
<comment type="caution">
    <text evidence="9">The sequence shown here is derived from an EMBL/GenBank/DDBJ whole genome shotgun (WGS) entry which is preliminary data.</text>
</comment>
<evidence type="ECO:0000256" key="2">
    <source>
        <dbReference type="ARBA" id="ARBA00022801"/>
    </source>
</evidence>
<accession>A0A8H5GD87</accession>
<dbReference type="InterPro" id="IPR027417">
    <property type="entry name" value="P-loop_NTPase"/>
</dbReference>
<dbReference type="GO" id="GO:0005829">
    <property type="term" value="C:cytosol"/>
    <property type="evidence" value="ECO:0007669"/>
    <property type="project" value="TreeGrafter"/>
</dbReference>
<dbReference type="GO" id="GO:0003724">
    <property type="term" value="F:RNA helicase activity"/>
    <property type="evidence" value="ECO:0007669"/>
    <property type="project" value="TreeGrafter"/>
</dbReference>
<feature type="domain" description="Helicase ATP-binding" evidence="7">
    <location>
        <begin position="61"/>
        <end position="180"/>
    </location>
</feature>
<dbReference type="Gene3D" id="3.40.50.300">
    <property type="entry name" value="P-loop containing nucleotide triphosphate hydrolases"/>
    <property type="match status" value="2"/>
</dbReference>
<dbReference type="PANTHER" id="PTHR47959:SF24">
    <property type="entry name" value="ATP-DEPENDENT RNA HELICASE"/>
    <property type="match status" value="1"/>
</dbReference>
<dbReference type="SMART" id="SM00490">
    <property type="entry name" value="HELICc"/>
    <property type="match status" value="1"/>
</dbReference>
<evidence type="ECO:0000256" key="3">
    <source>
        <dbReference type="ARBA" id="ARBA00022806"/>
    </source>
</evidence>
<dbReference type="EMBL" id="JAACJN010000198">
    <property type="protein sequence ID" value="KAF5362789.1"/>
    <property type="molecule type" value="Genomic_DNA"/>
</dbReference>
<keyword evidence="4" id="KW-0067">ATP-binding</keyword>
<evidence type="ECO:0000313" key="9">
    <source>
        <dbReference type="EMBL" id="KAF5362789.1"/>
    </source>
</evidence>
<evidence type="ECO:0000313" key="10">
    <source>
        <dbReference type="Proteomes" id="UP000518752"/>
    </source>
</evidence>
<evidence type="ECO:0000256" key="5">
    <source>
        <dbReference type="ARBA" id="ARBA00022884"/>
    </source>
</evidence>
<evidence type="ECO:0000256" key="6">
    <source>
        <dbReference type="SAM" id="MobiDB-lite"/>
    </source>
</evidence>
<evidence type="ECO:0000259" key="8">
    <source>
        <dbReference type="PROSITE" id="PS51194"/>
    </source>
</evidence>
<keyword evidence="1" id="KW-0547">Nucleotide-binding</keyword>
<dbReference type="InterPro" id="IPR014001">
    <property type="entry name" value="Helicase_ATP-bd"/>
</dbReference>
<dbReference type="InterPro" id="IPR050079">
    <property type="entry name" value="DEAD_box_RNA_helicase"/>
</dbReference>
<name>A0A8H5GD87_9AGAR</name>
<dbReference type="GO" id="GO:0003723">
    <property type="term" value="F:RNA binding"/>
    <property type="evidence" value="ECO:0007669"/>
    <property type="project" value="UniProtKB-KW"/>
</dbReference>
<dbReference type="PROSITE" id="PS51194">
    <property type="entry name" value="HELICASE_CTER"/>
    <property type="match status" value="1"/>
</dbReference>
<evidence type="ECO:0000259" key="7">
    <source>
        <dbReference type="PROSITE" id="PS51192"/>
    </source>
</evidence>
<dbReference type="GO" id="GO:0016787">
    <property type="term" value="F:hydrolase activity"/>
    <property type="evidence" value="ECO:0007669"/>
    <property type="project" value="UniProtKB-KW"/>
</dbReference>
<dbReference type="InterPro" id="IPR001650">
    <property type="entry name" value="Helicase_C-like"/>
</dbReference>
<dbReference type="Pfam" id="PF00270">
    <property type="entry name" value="DEAD"/>
    <property type="match status" value="1"/>
</dbReference>
<keyword evidence="10" id="KW-1185">Reference proteome</keyword>
<reference evidence="9 10" key="1">
    <citation type="journal article" date="2020" name="ISME J.">
        <title>Uncovering the hidden diversity of litter-decomposition mechanisms in mushroom-forming fungi.</title>
        <authorList>
            <person name="Floudas D."/>
            <person name="Bentzer J."/>
            <person name="Ahren D."/>
            <person name="Johansson T."/>
            <person name="Persson P."/>
            <person name="Tunlid A."/>
        </authorList>
    </citation>
    <scope>NUCLEOTIDE SEQUENCE [LARGE SCALE GENOMIC DNA]</scope>
    <source>
        <strain evidence="9 10">CBS 406.79</strain>
    </source>
</reference>
<dbReference type="Proteomes" id="UP000518752">
    <property type="component" value="Unassembled WGS sequence"/>
</dbReference>
<dbReference type="CDD" id="cd18787">
    <property type="entry name" value="SF2_C_DEAD"/>
    <property type="match status" value="1"/>
</dbReference>
<dbReference type="AlphaFoldDB" id="A0A8H5GD87"/>
<keyword evidence="5" id="KW-0694">RNA-binding</keyword>
<feature type="region of interest" description="Disordered" evidence="6">
    <location>
        <begin position="17"/>
        <end position="38"/>
    </location>
</feature>
<dbReference type="Pfam" id="PF00271">
    <property type="entry name" value="Helicase_C"/>
    <property type="match status" value="1"/>
</dbReference>
<dbReference type="OrthoDB" id="10261904at2759"/>